<keyword evidence="8" id="KW-1185">Reference proteome</keyword>
<keyword evidence="2 5" id="KW-0378">Hydrolase</keyword>
<evidence type="ECO:0000313" key="8">
    <source>
        <dbReference type="Proteomes" id="UP001062443"/>
    </source>
</evidence>
<dbReference type="SUPFAM" id="SSF51283">
    <property type="entry name" value="dUTPase-like"/>
    <property type="match status" value="1"/>
</dbReference>
<feature type="binding site" evidence="5">
    <location>
        <begin position="88"/>
        <end position="90"/>
    </location>
    <ligand>
        <name>substrate</name>
    </ligand>
</feature>
<evidence type="ECO:0000256" key="5">
    <source>
        <dbReference type="HAMAP-Rule" id="MF_00116"/>
    </source>
</evidence>
<name>A0ABQ0QKB2_9PROT</name>
<dbReference type="NCBIfam" id="NF001862">
    <property type="entry name" value="PRK00601.1"/>
    <property type="match status" value="1"/>
</dbReference>
<dbReference type="InterPro" id="IPR033704">
    <property type="entry name" value="dUTPase_trimeric"/>
</dbReference>
<evidence type="ECO:0000256" key="3">
    <source>
        <dbReference type="ARBA" id="ARBA00023080"/>
    </source>
</evidence>
<comment type="cofactor">
    <cofactor evidence="5">
        <name>Mg(2+)</name>
        <dbReference type="ChEBI" id="CHEBI:18420"/>
    </cofactor>
</comment>
<dbReference type="PANTHER" id="PTHR11241">
    <property type="entry name" value="DEOXYURIDINE 5'-TRIPHOSPHATE NUCLEOTIDOHYDROLASE"/>
    <property type="match status" value="1"/>
</dbReference>
<keyword evidence="5" id="KW-0479">Metal-binding</keyword>
<keyword evidence="3 5" id="KW-0546">Nucleotide metabolism</keyword>
<dbReference type="CDD" id="cd07557">
    <property type="entry name" value="trimeric_dUTPase"/>
    <property type="match status" value="1"/>
</dbReference>
<dbReference type="EC" id="3.6.1.23" evidence="5"/>
<reference evidence="7" key="1">
    <citation type="submission" date="2013-04" db="EMBL/GenBank/DDBJ databases">
        <title>The genome sequencing project of 58 acetic acid bacteria.</title>
        <authorList>
            <person name="Okamoto-Kainuma A."/>
            <person name="Ishikawa M."/>
            <person name="Umino S."/>
            <person name="Koizumi Y."/>
            <person name="Shiwa Y."/>
            <person name="Yoshikawa H."/>
            <person name="Matsutani M."/>
            <person name="Matsushita K."/>
        </authorList>
    </citation>
    <scope>NUCLEOTIDE SEQUENCE</scope>
    <source>
        <strain evidence="7">NBRC 106556</strain>
    </source>
</reference>
<dbReference type="PANTHER" id="PTHR11241:SF0">
    <property type="entry name" value="DEOXYURIDINE 5'-TRIPHOSPHATE NUCLEOTIDOHYDROLASE"/>
    <property type="match status" value="1"/>
</dbReference>
<comment type="similarity">
    <text evidence="1 5">Belongs to the dUTPase family.</text>
</comment>
<gene>
    <name evidence="5" type="primary">dut</name>
    <name evidence="7" type="ORF">AA106556_1581</name>
</gene>
<keyword evidence="5" id="KW-0460">Magnesium</keyword>
<comment type="function">
    <text evidence="5">This enzyme is involved in nucleotide metabolism: it produces dUMP, the immediate precursor of thymidine nucleotides and it decreases the intracellular concentration of dUTP so that uracil cannot be incorporated into DNA.</text>
</comment>
<evidence type="ECO:0000256" key="2">
    <source>
        <dbReference type="ARBA" id="ARBA00022801"/>
    </source>
</evidence>
<dbReference type="EMBL" id="BAQB01000022">
    <property type="protein sequence ID" value="GBR47800.1"/>
    <property type="molecule type" value="Genomic_DNA"/>
</dbReference>
<sequence length="151" mass="15933">MTSEPIDVAITRLPHAEGLPLPSYATQGAAGFDFLAAVEETLTILPGARVLVPTGLCMALPAGYELQIRPRSGLALKHGITLPNTPGTIDEDYRGEVRVIVMNAGAEPFVVERGMRIAQGVLAPVVRLRWQAVETLDETARGAGGFGSTGQ</sequence>
<comment type="caution">
    <text evidence="5">Lacks conserved residue(s) required for the propagation of feature annotation.</text>
</comment>
<dbReference type="NCBIfam" id="TIGR00576">
    <property type="entry name" value="dut"/>
    <property type="match status" value="1"/>
</dbReference>
<feature type="binding site" evidence="5">
    <location>
        <begin position="71"/>
        <end position="73"/>
    </location>
    <ligand>
        <name>substrate</name>
    </ligand>
</feature>
<comment type="pathway">
    <text evidence="5">Pyrimidine metabolism; dUMP biosynthesis; dUMP from dCTP (dUTP route): step 2/2.</text>
</comment>
<feature type="domain" description="dUTPase-like" evidence="6">
    <location>
        <begin position="20"/>
        <end position="150"/>
    </location>
</feature>
<comment type="caution">
    <text evidence="7">The sequence shown here is derived from an EMBL/GenBank/DDBJ whole genome shotgun (WGS) entry which is preliminary data.</text>
</comment>
<evidence type="ECO:0000259" key="6">
    <source>
        <dbReference type="Pfam" id="PF00692"/>
    </source>
</evidence>
<dbReference type="InterPro" id="IPR029054">
    <property type="entry name" value="dUTPase-like"/>
</dbReference>
<dbReference type="HAMAP" id="MF_00116">
    <property type="entry name" value="dUTPase_bact"/>
    <property type="match status" value="1"/>
</dbReference>
<dbReference type="Pfam" id="PF00692">
    <property type="entry name" value="dUTPase"/>
    <property type="match status" value="1"/>
</dbReference>
<evidence type="ECO:0000256" key="1">
    <source>
        <dbReference type="ARBA" id="ARBA00006581"/>
    </source>
</evidence>
<proteinExistence type="inferred from homology"/>
<dbReference type="Gene3D" id="2.70.40.10">
    <property type="match status" value="1"/>
</dbReference>
<evidence type="ECO:0000313" key="7">
    <source>
        <dbReference type="EMBL" id="GBR47800.1"/>
    </source>
</evidence>
<feature type="binding site" evidence="5">
    <location>
        <position position="84"/>
    </location>
    <ligand>
        <name>substrate</name>
    </ligand>
</feature>
<comment type="catalytic activity">
    <reaction evidence="4 5">
        <text>dUTP + H2O = dUMP + diphosphate + H(+)</text>
        <dbReference type="Rhea" id="RHEA:10248"/>
        <dbReference type="ChEBI" id="CHEBI:15377"/>
        <dbReference type="ChEBI" id="CHEBI:15378"/>
        <dbReference type="ChEBI" id="CHEBI:33019"/>
        <dbReference type="ChEBI" id="CHEBI:61555"/>
        <dbReference type="ChEBI" id="CHEBI:246422"/>
        <dbReference type="EC" id="3.6.1.23"/>
    </reaction>
</comment>
<dbReference type="RefSeq" id="WP_068172597.1">
    <property type="nucleotide sequence ID" value="NZ_BAQB01000022.1"/>
</dbReference>
<evidence type="ECO:0000256" key="4">
    <source>
        <dbReference type="ARBA" id="ARBA00047686"/>
    </source>
</evidence>
<dbReference type="InterPro" id="IPR036157">
    <property type="entry name" value="dUTPase-like_sf"/>
</dbReference>
<dbReference type="InterPro" id="IPR008181">
    <property type="entry name" value="dUTPase"/>
</dbReference>
<accession>A0ABQ0QKB2</accession>
<dbReference type="Proteomes" id="UP001062443">
    <property type="component" value="Unassembled WGS sequence"/>
</dbReference>
<organism evidence="7 8">
    <name type="scientific">Neokomagataea tanensis NBRC 106556</name>
    <dbReference type="NCBI Taxonomy" id="1223519"/>
    <lineage>
        <taxon>Bacteria</taxon>
        <taxon>Pseudomonadati</taxon>
        <taxon>Pseudomonadota</taxon>
        <taxon>Alphaproteobacteria</taxon>
        <taxon>Acetobacterales</taxon>
        <taxon>Acetobacteraceae</taxon>
        <taxon>Neokomagataea</taxon>
    </lineage>
</organism>
<protein>
    <recommendedName>
        <fullName evidence="5">Deoxyuridine 5'-triphosphate nucleotidohydrolase</fullName>
        <shortName evidence="5">dUTPase</shortName>
        <ecNumber evidence="5">3.6.1.23</ecNumber>
    </recommendedName>
    <alternativeName>
        <fullName evidence="5">dUTP pyrophosphatase</fullName>
    </alternativeName>
</protein>